<dbReference type="EMBL" id="LAZR01007279">
    <property type="protein sequence ID" value="KKM86291.1"/>
    <property type="molecule type" value="Genomic_DNA"/>
</dbReference>
<dbReference type="InterPro" id="IPR028974">
    <property type="entry name" value="TSP_type-3_rpt"/>
</dbReference>
<keyword evidence="5" id="KW-0812">Transmembrane</keyword>
<dbReference type="PANTHER" id="PTHR37467:SF1">
    <property type="entry name" value="EXPORTED CALCIUM-BINDING GLYCOPROTEIN"/>
    <property type="match status" value="1"/>
</dbReference>
<dbReference type="InterPro" id="IPR018247">
    <property type="entry name" value="EF_Hand_1_Ca_BS"/>
</dbReference>
<accession>A0A0F9LGL5</accession>
<evidence type="ECO:0000256" key="3">
    <source>
        <dbReference type="ARBA" id="ARBA00022729"/>
    </source>
</evidence>
<proteinExistence type="predicted"/>
<keyword evidence="5" id="KW-0472">Membrane</keyword>
<evidence type="ECO:0000256" key="2">
    <source>
        <dbReference type="ARBA" id="ARBA00022525"/>
    </source>
</evidence>
<comment type="subcellular location">
    <subcellularLocation>
        <location evidence="1">Secreted</location>
    </subcellularLocation>
</comment>
<reference evidence="6" key="1">
    <citation type="journal article" date="2015" name="Nature">
        <title>Complex archaea that bridge the gap between prokaryotes and eukaryotes.</title>
        <authorList>
            <person name="Spang A."/>
            <person name="Saw J.H."/>
            <person name="Jorgensen S.L."/>
            <person name="Zaremba-Niedzwiedzka K."/>
            <person name="Martijn J."/>
            <person name="Lind A.E."/>
            <person name="van Eijk R."/>
            <person name="Schleper C."/>
            <person name="Guy L."/>
            <person name="Ettema T.J."/>
        </authorList>
    </citation>
    <scope>NUCLEOTIDE SEQUENCE</scope>
</reference>
<dbReference type="InterPro" id="IPR059100">
    <property type="entry name" value="TSP3_bac"/>
</dbReference>
<dbReference type="AlphaFoldDB" id="A0A0F9LGL5"/>
<evidence type="ECO:0000256" key="4">
    <source>
        <dbReference type="ARBA" id="ARBA00022837"/>
    </source>
</evidence>
<evidence type="ECO:0000256" key="1">
    <source>
        <dbReference type="ARBA" id="ARBA00004613"/>
    </source>
</evidence>
<evidence type="ECO:0000256" key="5">
    <source>
        <dbReference type="SAM" id="Phobius"/>
    </source>
</evidence>
<keyword evidence="2" id="KW-0964">Secreted</keyword>
<dbReference type="PANTHER" id="PTHR37467">
    <property type="entry name" value="EXPORTED CALCIUM-BINDING GLYCOPROTEIN-RELATED"/>
    <property type="match status" value="1"/>
</dbReference>
<keyword evidence="5" id="KW-1133">Transmembrane helix</keyword>
<protein>
    <submittedName>
        <fullName evidence="6">Uncharacterized protein</fullName>
    </submittedName>
</protein>
<dbReference type="GO" id="GO:0005509">
    <property type="term" value="F:calcium ion binding"/>
    <property type="evidence" value="ECO:0007669"/>
    <property type="project" value="InterPro"/>
</dbReference>
<name>A0A0F9LGL5_9ZZZZ</name>
<feature type="transmembrane region" description="Helical" evidence="5">
    <location>
        <begin position="374"/>
        <end position="395"/>
    </location>
</feature>
<dbReference type="Pfam" id="PF18884">
    <property type="entry name" value="TSP3_bac"/>
    <property type="match status" value="4"/>
</dbReference>
<sequence length="587" mass="65306">LSLIPAGNTLSYSFDLYGAGFIEELFLVVANASANFSYKIEDLTLNSPTATGFGSYSGTIQLDGGLGIDSYGFFAKIRGNRVIYLNQSVSEDSDGDLLEDIFEILIGLDPLQNDTDSDGLDDYFEYYGDTDPLLYDTDSDGLSDGLEILIYFTNGTNPDTDGDRLSDGEEVLLYFTNPLSVDTEGDGIDDYYEVLNELNPLLDDANLDKDSDGLINLLEFQYGTSSLLADSDGDFMGDYYEYICGLNSQIDDANLDLDNDGLENLLEFLLGSLANDVDSDNDNIPDGWEYDHNLNLILDDASLDPDLDDLNNYQEYMLQLNPQNPDTDNDGLSDGDEVLIHLTDPLNKDTDGDGFSDGLEVLWYSDPLNSKITIFTQIFTISGLIMLGGSGYNVVRIKIIRNKHIGQEDKYKKFKIDKKVKIFNSLTVEKTVKPKPKPIVKRPIYQQPQLPRYSSTQPISNRQPIDIKKIKDIIQYAIPPPKPRNSVEGKRGSLAANIGFKLLNQGKYTESLEYMVNALMLGVPEPMNTRIKNIILDAINRISNLPSSNSFGTSNYSSNLPNMKKCPKCGTQNQLTYKYCLDCGRIL</sequence>
<comment type="caution">
    <text evidence="6">The sequence shown here is derived from an EMBL/GenBank/DDBJ whole genome shotgun (WGS) entry which is preliminary data.</text>
</comment>
<organism evidence="6">
    <name type="scientific">marine sediment metagenome</name>
    <dbReference type="NCBI Taxonomy" id="412755"/>
    <lineage>
        <taxon>unclassified sequences</taxon>
        <taxon>metagenomes</taxon>
        <taxon>ecological metagenomes</taxon>
    </lineage>
</organism>
<dbReference type="PROSITE" id="PS00018">
    <property type="entry name" value="EF_HAND_1"/>
    <property type="match status" value="1"/>
</dbReference>
<feature type="non-terminal residue" evidence="6">
    <location>
        <position position="1"/>
    </location>
</feature>
<gene>
    <name evidence="6" type="ORF">LCGC14_1280490</name>
</gene>
<evidence type="ECO:0000313" key="6">
    <source>
        <dbReference type="EMBL" id="KKM86291.1"/>
    </source>
</evidence>
<dbReference type="InterPro" id="IPR053180">
    <property type="entry name" value="Ca-binding_acidic-repeat"/>
</dbReference>
<dbReference type="Gene3D" id="4.10.1080.10">
    <property type="entry name" value="TSP type-3 repeat"/>
    <property type="match status" value="1"/>
</dbReference>
<keyword evidence="4" id="KW-0106">Calcium</keyword>
<keyword evidence="3" id="KW-0732">Signal</keyword>